<dbReference type="Proteomes" id="UP000470404">
    <property type="component" value="Unassembled WGS sequence"/>
</dbReference>
<comment type="caution">
    <text evidence="1">The sequence shown here is derived from an EMBL/GenBank/DDBJ whole genome shotgun (WGS) entry which is preliminary data.</text>
</comment>
<reference evidence="1 2" key="1">
    <citation type="submission" date="2020-01" db="EMBL/GenBank/DDBJ databases">
        <title>Insect and environment-associated Actinomycetes.</title>
        <authorList>
            <person name="Currrie C."/>
            <person name="Chevrette M."/>
            <person name="Carlson C."/>
            <person name="Stubbendieck R."/>
            <person name="Wendt-Pienkowski E."/>
        </authorList>
    </citation>
    <scope>NUCLEOTIDE SEQUENCE [LARGE SCALE GENOMIC DNA]</scope>
    <source>
        <strain evidence="1 2">SID8386</strain>
    </source>
</reference>
<proteinExistence type="predicted"/>
<sequence length="77" mass="7982">MPETVETSSETDDSAGDAVACYRETNGSSLIYATHSDCRVTYRNGDIVRAAAVITADTLRNMAEAGAVEPASLPGSA</sequence>
<protein>
    <submittedName>
        <fullName evidence="1">Uncharacterized protein</fullName>
    </submittedName>
</protein>
<accession>A0ABX0C0Y5</accession>
<name>A0ABX0C0Y5_9PSEU</name>
<keyword evidence="2" id="KW-1185">Reference proteome</keyword>
<evidence type="ECO:0000313" key="1">
    <source>
        <dbReference type="EMBL" id="NEC58721.1"/>
    </source>
</evidence>
<organism evidence="1 2">
    <name type="scientific">Amycolatopsis rubida</name>
    <dbReference type="NCBI Taxonomy" id="112413"/>
    <lineage>
        <taxon>Bacteria</taxon>
        <taxon>Bacillati</taxon>
        <taxon>Actinomycetota</taxon>
        <taxon>Actinomycetes</taxon>
        <taxon>Pseudonocardiales</taxon>
        <taxon>Pseudonocardiaceae</taxon>
        <taxon>Amycolatopsis</taxon>
    </lineage>
</organism>
<gene>
    <name evidence="1" type="ORF">G3I59_24740</name>
</gene>
<evidence type="ECO:0000313" key="2">
    <source>
        <dbReference type="Proteomes" id="UP000470404"/>
    </source>
</evidence>
<dbReference type="RefSeq" id="WP_067588465.1">
    <property type="nucleotide sequence ID" value="NZ_JAAGNC010000126.1"/>
</dbReference>
<dbReference type="EMBL" id="JAAGNC010000126">
    <property type="protein sequence ID" value="NEC58721.1"/>
    <property type="molecule type" value="Genomic_DNA"/>
</dbReference>